<feature type="region of interest" description="Disordered" evidence="1">
    <location>
        <begin position="1"/>
        <end position="34"/>
    </location>
</feature>
<dbReference type="Proteomes" id="UP000237481">
    <property type="component" value="Unassembled WGS sequence"/>
</dbReference>
<proteinExistence type="predicted"/>
<dbReference type="AlphaFoldDB" id="A0A2S4KR79"/>
<sequence length="84" mass="8873">MFSDRSGSVALATTREPPRPVGQRAVKRPASTVLPEPESKVAKVRVSQRNTGVLNGGKGGICIYWFVEDVDESAKVIEAAGSGC</sequence>
<reference evidence="2 3" key="1">
    <citation type="submission" date="2018-01" db="EMBL/GenBank/DDBJ databases">
        <title>Harnessing the power of phylogenomics to disentangle the directionality and signatures of interkingdom host jumping in the parasitic fungal genus Tolypocladium.</title>
        <authorList>
            <person name="Quandt C.A."/>
            <person name="Patterson W."/>
            <person name="Spatafora J.W."/>
        </authorList>
    </citation>
    <scope>NUCLEOTIDE SEQUENCE [LARGE SCALE GENOMIC DNA]</scope>
    <source>
        <strain evidence="2 3">NRBC 100945</strain>
    </source>
</reference>
<evidence type="ECO:0000256" key="1">
    <source>
        <dbReference type="SAM" id="MobiDB-lite"/>
    </source>
</evidence>
<evidence type="ECO:0000313" key="3">
    <source>
        <dbReference type="Proteomes" id="UP000237481"/>
    </source>
</evidence>
<accession>A0A2S4KR79</accession>
<name>A0A2S4KR79_9HYPO</name>
<gene>
    <name evidence="2" type="ORF">TPAR_07096</name>
</gene>
<comment type="caution">
    <text evidence="2">The sequence shown here is derived from an EMBL/GenBank/DDBJ whole genome shotgun (WGS) entry which is preliminary data.</text>
</comment>
<dbReference type="OrthoDB" id="447346at2759"/>
<keyword evidence="3" id="KW-1185">Reference proteome</keyword>
<dbReference type="EMBL" id="PKSG01000822">
    <property type="protein sequence ID" value="POR32689.1"/>
    <property type="molecule type" value="Genomic_DNA"/>
</dbReference>
<protein>
    <submittedName>
        <fullName evidence="2">Uncharacterized protein</fullName>
    </submittedName>
</protein>
<organism evidence="2 3">
    <name type="scientific">Tolypocladium paradoxum</name>
    <dbReference type="NCBI Taxonomy" id="94208"/>
    <lineage>
        <taxon>Eukaryota</taxon>
        <taxon>Fungi</taxon>
        <taxon>Dikarya</taxon>
        <taxon>Ascomycota</taxon>
        <taxon>Pezizomycotina</taxon>
        <taxon>Sordariomycetes</taxon>
        <taxon>Hypocreomycetidae</taxon>
        <taxon>Hypocreales</taxon>
        <taxon>Ophiocordycipitaceae</taxon>
        <taxon>Tolypocladium</taxon>
    </lineage>
</organism>
<evidence type="ECO:0000313" key="2">
    <source>
        <dbReference type="EMBL" id="POR32689.1"/>
    </source>
</evidence>